<accession>A0A5B8SV07</accession>
<evidence type="ECO:0000313" key="2">
    <source>
        <dbReference type="Proteomes" id="UP000321272"/>
    </source>
</evidence>
<dbReference type="AlphaFoldDB" id="A0A5B8SV07"/>
<organism evidence="1 2">
    <name type="scientific">Pistricoccus aurantiacus</name>
    <dbReference type="NCBI Taxonomy" id="1883414"/>
    <lineage>
        <taxon>Bacteria</taxon>
        <taxon>Pseudomonadati</taxon>
        <taxon>Pseudomonadota</taxon>
        <taxon>Gammaproteobacteria</taxon>
        <taxon>Oceanospirillales</taxon>
        <taxon>Halomonadaceae</taxon>
        <taxon>Pistricoccus</taxon>
    </lineage>
</organism>
<protein>
    <submittedName>
        <fullName evidence="1">DUF1415 domain-containing protein</fullName>
    </submittedName>
</protein>
<dbReference type="KEGG" id="paur:FGL86_09820"/>
<dbReference type="Proteomes" id="UP000321272">
    <property type="component" value="Chromosome"/>
</dbReference>
<dbReference type="Pfam" id="PF07209">
    <property type="entry name" value="DUF1415"/>
    <property type="match status" value="1"/>
</dbReference>
<reference evidence="1 2" key="1">
    <citation type="submission" date="2019-06" db="EMBL/GenBank/DDBJ databases">
        <title>Genome analyses of bacteria isolated from kimchi.</title>
        <authorList>
            <person name="Lee S."/>
            <person name="Ahn S."/>
            <person name="Roh S."/>
        </authorList>
    </citation>
    <scope>NUCLEOTIDE SEQUENCE [LARGE SCALE GENOMIC DNA]</scope>
    <source>
        <strain evidence="1 2">CBA4606</strain>
    </source>
</reference>
<evidence type="ECO:0000313" key="1">
    <source>
        <dbReference type="EMBL" id="QEA39345.1"/>
    </source>
</evidence>
<gene>
    <name evidence="1" type="ORF">FGL86_09820</name>
</gene>
<dbReference type="InterPro" id="IPR009858">
    <property type="entry name" value="DUF1415"/>
</dbReference>
<dbReference type="RefSeq" id="WP_147184397.1">
    <property type="nucleotide sequence ID" value="NZ_CP042382.1"/>
</dbReference>
<sequence length="186" mass="20942">MTDNAVSLNQTRDWVKRFVVARDICPFARRELDRDSIHYVAVSARSFESALLALIDECRRLDDDPGIETTLLVLTQGVADFDDYLDLLGLAEALLEDQGYAGIYQLASFHPAYCFDGVDESDPANYTNRSPSPMLHLLRETSIERALVGFAHPERIPERNVRLLREMDSDRLAAGINGTEALEVRQ</sequence>
<dbReference type="OrthoDB" id="277390at2"/>
<proteinExistence type="predicted"/>
<name>A0A5B8SV07_9GAMM</name>
<dbReference type="EMBL" id="CP042382">
    <property type="protein sequence ID" value="QEA39345.1"/>
    <property type="molecule type" value="Genomic_DNA"/>
</dbReference>
<keyword evidence="2" id="KW-1185">Reference proteome</keyword>